<sequence>MASCSCRVSLQPAAVAADPRGKRKNPSYPSRLTLAPPSLHQPVRRIWRPQPPRRWIRLARVMMQARSLNVLVAVLLVR</sequence>
<protein>
    <submittedName>
        <fullName evidence="2">Uncharacterized protein</fullName>
    </submittedName>
</protein>
<gene>
    <name evidence="2" type="ORF">E2562_037769</name>
</gene>
<accession>A0A6G1C3W6</accession>
<evidence type="ECO:0000313" key="2">
    <source>
        <dbReference type="EMBL" id="KAF0894253.1"/>
    </source>
</evidence>
<feature type="region of interest" description="Disordered" evidence="1">
    <location>
        <begin position="15"/>
        <end position="34"/>
    </location>
</feature>
<keyword evidence="3" id="KW-1185">Reference proteome</keyword>
<name>A0A6G1C3W6_9ORYZ</name>
<dbReference type="Proteomes" id="UP000479710">
    <property type="component" value="Unassembled WGS sequence"/>
</dbReference>
<reference evidence="2 3" key="1">
    <citation type="submission" date="2019-11" db="EMBL/GenBank/DDBJ databases">
        <title>Whole genome sequence of Oryza granulata.</title>
        <authorList>
            <person name="Li W."/>
        </authorList>
    </citation>
    <scope>NUCLEOTIDE SEQUENCE [LARGE SCALE GENOMIC DNA]</scope>
    <source>
        <strain evidence="3">cv. Menghai</strain>
        <tissue evidence="2">Leaf</tissue>
    </source>
</reference>
<organism evidence="2 3">
    <name type="scientific">Oryza meyeriana var. granulata</name>
    <dbReference type="NCBI Taxonomy" id="110450"/>
    <lineage>
        <taxon>Eukaryota</taxon>
        <taxon>Viridiplantae</taxon>
        <taxon>Streptophyta</taxon>
        <taxon>Embryophyta</taxon>
        <taxon>Tracheophyta</taxon>
        <taxon>Spermatophyta</taxon>
        <taxon>Magnoliopsida</taxon>
        <taxon>Liliopsida</taxon>
        <taxon>Poales</taxon>
        <taxon>Poaceae</taxon>
        <taxon>BOP clade</taxon>
        <taxon>Oryzoideae</taxon>
        <taxon>Oryzeae</taxon>
        <taxon>Oryzinae</taxon>
        <taxon>Oryza</taxon>
        <taxon>Oryza meyeriana</taxon>
    </lineage>
</organism>
<comment type="caution">
    <text evidence="2">The sequence shown here is derived from an EMBL/GenBank/DDBJ whole genome shotgun (WGS) entry which is preliminary data.</text>
</comment>
<evidence type="ECO:0000313" key="3">
    <source>
        <dbReference type="Proteomes" id="UP000479710"/>
    </source>
</evidence>
<proteinExistence type="predicted"/>
<evidence type="ECO:0000256" key="1">
    <source>
        <dbReference type="SAM" id="MobiDB-lite"/>
    </source>
</evidence>
<feature type="non-terminal residue" evidence="2">
    <location>
        <position position="78"/>
    </location>
</feature>
<dbReference type="AlphaFoldDB" id="A0A6G1C3W6"/>
<dbReference type="EMBL" id="SPHZ02000011">
    <property type="protein sequence ID" value="KAF0894253.1"/>
    <property type="molecule type" value="Genomic_DNA"/>
</dbReference>